<comment type="subcellular location">
    <subcellularLocation>
        <location evidence="1 12">Cytoplasm</location>
    </subcellularLocation>
</comment>
<dbReference type="Proteomes" id="UP001153404">
    <property type="component" value="Unassembled WGS sequence"/>
</dbReference>
<dbReference type="EC" id="2.1.1.193" evidence="3 12"/>
<keyword evidence="6 12" id="KW-0698">rRNA processing</keyword>
<dbReference type="Gene3D" id="3.40.1280.10">
    <property type="match status" value="1"/>
</dbReference>
<dbReference type="SUPFAM" id="SSF75217">
    <property type="entry name" value="alpha/beta knot"/>
    <property type="match status" value="1"/>
</dbReference>
<dbReference type="PIRSF" id="PIRSF015601">
    <property type="entry name" value="MTase_slr0722"/>
    <property type="match status" value="1"/>
</dbReference>
<dbReference type="PANTHER" id="PTHR30027">
    <property type="entry name" value="RIBOSOMAL RNA SMALL SUBUNIT METHYLTRANSFERASE E"/>
    <property type="match status" value="1"/>
</dbReference>
<dbReference type="CDD" id="cd18084">
    <property type="entry name" value="RsmE-like"/>
    <property type="match status" value="1"/>
</dbReference>
<keyword evidence="5 12" id="KW-0963">Cytoplasm</keyword>
<dbReference type="AlphaFoldDB" id="A0A9X4QV20"/>
<evidence type="ECO:0000256" key="10">
    <source>
        <dbReference type="ARBA" id="ARBA00025699"/>
    </source>
</evidence>
<comment type="catalytic activity">
    <reaction evidence="11 12">
        <text>uridine(1498) in 16S rRNA + S-adenosyl-L-methionine = N(3)-methyluridine(1498) in 16S rRNA + S-adenosyl-L-homocysteine + H(+)</text>
        <dbReference type="Rhea" id="RHEA:42920"/>
        <dbReference type="Rhea" id="RHEA-COMP:10283"/>
        <dbReference type="Rhea" id="RHEA-COMP:10284"/>
        <dbReference type="ChEBI" id="CHEBI:15378"/>
        <dbReference type="ChEBI" id="CHEBI:57856"/>
        <dbReference type="ChEBI" id="CHEBI:59789"/>
        <dbReference type="ChEBI" id="CHEBI:65315"/>
        <dbReference type="ChEBI" id="CHEBI:74502"/>
        <dbReference type="EC" id="2.1.1.193"/>
    </reaction>
</comment>
<evidence type="ECO:0000256" key="3">
    <source>
        <dbReference type="ARBA" id="ARBA00012328"/>
    </source>
</evidence>
<dbReference type="Pfam" id="PF20260">
    <property type="entry name" value="PUA_4"/>
    <property type="match status" value="1"/>
</dbReference>
<dbReference type="EMBL" id="JAPDIA010000008">
    <property type="protein sequence ID" value="MDG0812129.1"/>
    <property type="molecule type" value="Genomic_DNA"/>
</dbReference>
<keyword evidence="16" id="KW-1185">Reference proteome</keyword>
<keyword evidence="7 12" id="KW-0489">Methyltransferase</keyword>
<dbReference type="RefSeq" id="WP_277535264.1">
    <property type="nucleotide sequence ID" value="NZ_JAPDIA010000008.1"/>
</dbReference>
<evidence type="ECO:0000256" key="12">
    <source>
        <dbReference type="PIRNR" id="PIRNR015601"/>
    </source>
</evidence>
<accession>A0A9X4QV20</accession>
<evidence type="ECO:0000256" key="1">
    <source>
        <dbReference type="ARBA" id="ARBA00004496"/>
    </source>
</evidence>
<dbReference type="InterPro" id="IPR029028">
    <property type="entry name" value="Alpha/beta_knot_MTases"/>
</dbReference>
<evidence type="ECO:0000313" key="16">
    <source>
        <dbReference type="Proteomes" id="UP001153404"/>
    </source>
</evidence>
<dbReference type="InterPro" id="IPR006700">
    <property type="entry name" value="RsmE"/>
</dbReference>
<evidence type="ECO:0000256" key="2">
    <source>
        <dbReference type="ARBA" id="ARBA00005528"/>
    </source>
</evidence>
<evidence type="ECO:0000313" key="15">
    <source>
        <dbReference type="EMBL" id="MDG0812129.1"/>
    </source>
</evidence>
<gene>
    <name evidence="15" type="ORF">OMP40_24310</name>
</gene>
<dbReference type="InterPro" id="IPR015947">
    <property type="entry name" value="PUA-like_sf"/>
</dbReference>
<keyword evidence="8 12" id="KW-0808">Transferase</keyword>
<evidence type="ECO:0000256" key="6">
    <source>
        <dbReference type="ARBA" id="ARBA00022552"/>
    </source>
</evidence>
<evidence type="ECO:0000259" key="14">
    <source>
        <dbReference type="Pfam" id="PF20260"/>
    </source>
</evidence>
<feature type="domain" description="Ribosomal RNA small subunit methyltransferase E PUA-like" evidence="14">
    <location>
        <begin position="20"/>
        <end position="65"/>
    </location>
</feature>
<dbReference type="PANTHER" id="PTHR30027:SF3">
    <property type="entry name" value="16S RRNA (URACIL(1498)-N(3))-METHYLTRANSFERASE"/>
    <property type="match status" value="1"/>
</dbReference>
<evidence type="ECO:0000256" key="5">
    <source>
        <dbReference type="ARBA" id="ARBA00022490"/>
    </source>
</evidence>
<comment type="similarity">
    <text evidence="2 12">Belongs to the RNA methyltransferase RsmE family.</text>
</comment>
<dbReference type="InterPro" id="IPR029026">
    <property type="entry name" value="tRNA_m1G_MTases_N"/>
</dbReference>
<dbReference type="GO" id="GO:0005737">
    <property type="term" value="C:cytoplasm"/>
    <property type="evidence" value="ECO:0007669"/>
    <property type="project" value="UniProtKB-SubCell"/>
</dbReference>
<feature type="domain" description="Ribosomal RNA small subunit methyltransferase E methyltransferase" evidence="13">
    <location>
        <begin position="75"/>
        <end position="250"/>
    </location>
</feature>
<comment type="caution">
    <text evidence="15">The sequence shown here is derived from an EMBL/GenBank/DDBJ whole genome shotgun (WGS) entry which is preliminary data.</text>
</comment>
<protein>
    <recommendedName>
        <fullName evidence="4 12">Ribosomal RNA small subunit methyltransferase E</fullName>
        <ecNumber evidence="3 12">2.1.1.193</ecNumber>
    </recommendedName>
</protein>
<evidence type="ECO:0000256" key="8">
    <source>
        <dbReference type="ARBA" id="ARBA00022679"/>
    </source>
</evidence>
<dbReference type="SUPFAM" id="SSF88697">
    <property type="entry name" value="PUA domain-like"/>
    <property type="match status" value="1"/>
</dbReference>
<evidence type="ECO:0000256" key="9">
    <source>
        <dbReference type="ARBA" id="ARBA00022691"/>
    </source>
</evidence>
<name>A0A9X4QV20_9BACL</name>
<dbReference type="InterPro" id="IPR046886">
    <property type="entry name" value="RsmE_MTase_dom"/>
</dbReference>
<dbReference type="Pfam" id="PF04452">
    <property type="entry name" value="Methyltrans_RNA"/>
    <property type="match status" value="1"/>
</dbReference>
<sequence>MQRYFIDPGQIDGDAVVLLGEDARHLSTVMRAKAGDEFIACDGSGRECLAEIVNIEGGRVEARVLRARASEAEMSWRVEVAQSLPKGDKLETVIQKGTEAGASAFLPFISKRTVVQYDARKEAKRLDRWRKIAKEAAEQAHRGIVPDIGEVASWKALLARFGAYDRVLLCYEEEGRRGAGLKPELEAFAGRLREDAGAASRPSLLVVVGPEGGFDEDEARQAEAAGAVCVGLGKRILRTETAALVALAAIGYESGEMGEARHV</sequence>
<dbReference type="InterPro" id="IPR046887">
    <property type="entry name" value="RsmE_PUA-like"/>
</dbReference>
<dbReference type="NCBIfam" id="TIGR00046">
    <property type="entry name" value="RsmE family RNA methyltransferase"/>
    <property type="match status" value="1"/>
</dbReference>
<comment type="function">
    <text evidence="10 12">Specifically methylates the N3 position of the uracil ring of uridine 1498 (m3U1498) in 16S rRNA. Acts on the fully assembled 30S ribosomal subunit.</text>
</comment>
<reference evidence="15" key="1">
    <citation type="submission" date="2022-10" db="EMBL/GenBank/DDBJ databases">
        <title>Comparative genomic analysis of Cohnella hashimotonis sp. nov., isolated from the International Space Station.</title>
        <authorList>
            <person name="Simpson A."/>
            <person name="Venkateswaran K."/>
        </authorList>
    </citation>
    <scope>NUCLEOTIDE SEQUENCE</scope>
    <source>
        <strain evidence="15">DSM 28161</strain>
    </source>
</reference>
<proteinExistence type="inferred from homology"/>
<evidence type="ECO:0000256" key="11">
    <source>
        <dbReference type="ARBA" id="ARBA00047944"/>
    </source>
</evidence>
<dbReference type="GO" id="GO:0070042">
    <property type="term" value="F:rRNA (uridine-N3-)-methyltransferase activity"/>
    <property type="evidence" value="ECO:0007669"/>
    <property type="project" value="TreeGrafter"/>
</dbReference>
<evidence type="ECO:0000256" key="7">
    <source>
        <dbReference type="ARBA" id="ARBA00022603"/>
    </source>
</evidence>
<keyword evidence="9 12" id="KW-0949">S-adenosyl-L-methionine</keyword>
<dbReference type="GO" id="GO:0070475">
    <property type="term" value="P:rRNA base methylation"/>
    <property type="evidence" value="ECO:0007669"/>
    <property type="project" value="TreeGrafter"/>
</dbReference>
<organism evidence="15 16">
    <name type="scientific">Cohnella rhizosphaerae</name>
    <dbReference type="NCBI Taxonomy" id="1457232"/>
    <lineage>
        <taxon>Bacteria</taxon>
        <taxon>Bacillati</taxon>
        <taxon>Bacillota</taxon>
        <taxon>Bacilli</taxon>
        <taxon>Bacillales</taxon>
        <taxon>Paenibacillaceae</taxon>
        <taxon>Cohnella</taxon>
    </lineage>
</organism>
<evidence type="ECO:0000259" key="13">
    <source>
        <dbReference type="Pfam" id="PF04452"/>
    </source>
</evidence>
<evidence type="ECO:0000256" key="4">
    <source>
        <dbReference type="ARBA" id="ARBA00013673"/>
    </source>
</evidence>